<dbReference type="Pfam" id="PF10988">
    <property type="entry name" value="DUF2807"/>
    <property type="match status" value="1"/>
</dbReference>
<feature type="domain" description="Putative auto-transporter adhesin head GIN" evidence="2">
    <location>
        <begin position="57"/>
        <end position="239"/>
    </location>
</feature>
<accession>A0A418X792</accession>
<gene>
    <name evidence="3" type="ORF">D3872_24615</name>
</gene>
<protein>
    <submittedName>
        <fullName evidence="3">DUF2807 domain-containing protein</fullName>
    </submittedName>
</protein>
<evidence type="ECO:0000256" key="1">
    <source>
        <dbReference type="SAM" id="SignalP"/>
    </source>
</evidence>
<feature type="chain" id="PRO_5019364916" evidence="1">
    <location>
        <begin position="31"/>
        <end position="259"/>
    </location>
</feature>
<dbReference type="Proteomes" id="UP000284006">
    <property type="component" value="Unassembled WGS sequence"/>
</dbReference>
<evidence type="ECO:0000259" key="2">
    <source>
        <dbReference type="Pfam" id="PF10988"/>
    </source>
</evidence>
<dbReference type="Gene3D" id="2.160.20.120">
    <property type="match status" value="1"/>
</dbReference>
<evidence type="ECO:0000313" key="4">
    <source>
        <dbReference type="Proteomes" id="UP000284006"/>
    </source>
</evidence>
<name>A0A418X792_9BURK</name>
<dbReference type="AlphaFoldDB" id="A0A418X792"/>
<comment type="caution">
    <text evidence="3">The sequence shown here is derived from an EMBL/GenBank/DDBJ whole genome shotgun (WGS) entry which is preliminary data.</text>
</comment>
<reference evidence="3 4" key="1">
    <citation type="submission" date="2018-09" db="EMBL/GenBank/DDBJ databases">
        <authorList>
            <person name="Zhu H."/>
        </authorList>
    </citation>
    <scope>NUCLEOTIDE SEQUENCE [LARGE SCALE GENOMIC DNA]</scope>
    <source>
        <strain evidence="3 4">K1S02-61</strain>
    </source>
</reference>
<feature type="signal peptide" evidence="1">
    <location>
        <begin position="1"/>
        <end position="30"/>
    </location>
</feature>
<evidence type="ECO:0000313" key="3">
    <source>
        <dbReference type="EMBL" id="RJG08321.1"/>
    </source>
</evidence>
<organism evidence="3 4">
    <name type="scientific">Massilia cavernae</name>
    <dbReference type="NCBI Taxonomy" id="2320864"/>
    <lineage>
        <taxon>Bacteria</taxon>
        <taxon>Pseudomonadati</taxon>
        <taxon>Pseudomonadota</taxon>
        <taxon>Betaproteobacteria</taxon>
        <taxon>Burkholderiales</taxon>
        <taxon>Oxalobacteraceae</taxon>
        <taxon>Telluria group</taxon>
        <taxon>Massilia</taxon>
    </lineage>
</organism>
<keyword evidence="4" id="KW-1185">Reference proteome</keyword>
<dbReference type="PANTHER" id="PTHR39200:SF1">
    <property type="entry name" value="AUTO-TRANSPORTER ADHESIN HEAD GIN DOMAIN-CONTAINING PROTEIN-RELATED"/>
    <property type="match status" value="1"/>
</dbReference>
<dbReference type="PANTHER" id="PTHR39200">
    <property type="entry name" value="HYPOTHETICAL EXPORTED PROTEIN"/>
    <property type="match status" value="1"/>
</dbReference>
<proteinExistence type="predicted"/>
<dbReference type="InterPro" id="IPR021255">
    <property type="entry name" value="DUF2807"/>
</dbReference>
<dbReference type="RefSeq" id="WP_119813231.1">
    <property type="nucleotide sequence ID" value="NZ_QYUP01000197.1"/>
</dbReference>
<sequence length="259" mass="26265">MKIAPKTTLRHIVLAVAAFTLAAPAVVATASPLDWIGGEKVRGSGAVKQQSRAVAGFNGLSLSLPAQVELRIGNAEGITIETDDNVLPLVETVVEGGTLKIRPVKRNMSLQPSRLRIVVQARSVERLALGGSGSIRSDALKGRKMDIDIGGSGSIDVKRIDADSLSVALGGSGNLTAGGGSTRSLSLSIGGSGDVDLGRVATGSANISVAGSGNATVWARDSLDATIAGSGDVNYYGDPRISRTVVGSGDVVRLAGSPK</sequence>
<dbReference type="EMBL" id="QYUP01000197">
    <property type="protein sequence ID" value="RJG08321.1"/>
    <property type="molecule type" value="Genomic_DNA"/>
</dbReference>
<dbReference type="OrthoDB" id="8885859at2"/>
<keyword evidence="1" id="KW-0732">Signal</keyword>